<dbReference type="GO" id="GO:0061651">
    <property type="term" value="F:Atg12 conjugating enzyme activity"/>
    <property type="evidence" value="ECO:0007669"/>
    <property type="project" value="TreeGrafter"/>
</dbReference>
<evidence type="ECO:0000256" key="5">
    <source>
        <dbReference type="ARBA" id="ARBA00023006"/>
    </source>
</evidence>
<dbReference type="STRING" id="299467.A0A443RTQ3"/>
<keyword evidence="5" id="KW-0072">Autophagy</keyword>
<comment type="similarity">
    <text evidence="1">Belongs to the ATG10 family.</text>
</comment>
<evidence type="ECO:0000313" key="8">
    <source>
        <dbReference type="Proteomes" id="UP000288716"/>
    </source>
</evidence>
<organism evidence="7 8">
    <name type="scientific">Leptotrombidium deliense</name>
    <dbReference type="NCBI Taxonomy" id="299467"/>
    <lineage>
        <taxon>Eukaryota</taxon>
        <taxon>Metazoa</taxon>
        <taxon>Ecdysozoa</taxon>
        <taxon>Arthropoda</taxon>
        <taxon>Chelicerata</taxon>
        <taxon>Arachnida</taxon>
        <taxon>Acari</taxon>
        <taxon>Acariformes</taxon>
        <taxon>Trombidiformes</taxon>
        <taxon>Prostigmata</taxon>
        <taxon>Anystina</taxon>
        <taxon>Parasitengona</taxon>
        <taxon>Trombiculoidea</taxon>
        <taxon>Trombiculidae</taxon>
        <taxon>Leptotrombidium</taxon>
    </lineage>
</organism>
<accession>A0A443RTQ3</accession>
<evidence type="ECO:0000256" key="4">
    <source>
        <dbReference type="ARBA" id="ARBA00022786"/>
    </source>
</evidence>
<dbReference type="GO" id="GO:0032446">
    <property type="term" value="P:protein modification by small protein conjugation"/>
    <property type="evidence" value="ECO:0007669"/>
    <property type="project" value="TreeGrafter"/>
</dbReference>
<dbReference type="PANTHER" id="PTHR14957:SF1">
    <property type="entry name" value="UBIQUITIN-LIKE-CONJUGATING ENZYME ATG10"/>
    <property type="match status" value="1"/>
</dbReference>
<protein>
    <recommendedName>
        <fullName evidence="2">Ubiquitin-like-conjugating enzyme ATG10</fullName>
    </recommendedName>
    <alternativeName>
        <fullName evidence="6">Autophagy-related protein 10</fullName>
    </alternativeName>
</protein>
<dbReference type="AlphaFoldDB" id="A0A443RTQ3"/>
<dbReference type="EMBL" id="NCKV01035178">
    <property type="protein sequence ID" value="RWS18736.1"/>
    <property type="molecule type" value="Genomic_DNA"/>
</dbReference>
<evidence type="ECO:0000256" key="2">
    <source>
        <dbReference type="ARBA" id="ARBA00021099"/>
    </source>
</evidence>
<sequence>ISLKMCASQSKAGLLSWEQFIHESNAFLKVSQILNDGWKSEVLIENPYGFYLTKTQLCSIESNCEQKMFEESDEQEFIENVKIVKFEYHIVYSQSYLSPILYFRAINSNGSHLNIEEIWDLIPQAYKLEHTAENKYSIYSKMITQMDHVLLGKPYFAFHPCQTTTFMSEINYSLPQKSYILTWLSTIAPFVGLKLSLDYVTEFQKRNINKFEKCSLY</sequence>
<dbReference type="PANTHER" id="PTHR14957">
    <property type="entry name" value="UBIQUITIN-LIKE-CONJUGATING ENZYME ATG10"/>
    <property type="match status" value="1"/>
</dbReference>
<dbReference type="GO" id="GO:0000422">
    <property type="term" value="P:autophagy of mitochondrion"/>
    <property type="evidence" value="ECO:0007669"/>
    <property type="project" value="TreeGrafter"/>
</dbReference>
<keyword evidence="3" id="KW-0808">Transferase</keyword>
<dbReference type="Pfam" id="PF03987">
    <property type="entry name" value="Autophagy_act_C"/>
    <property type="match status" value="1"/>
</dbReference>
<reference evidence="7 8" key="1">
    <citation type="journal article" date="2018" name="Gigascience">
        <title>Genomes of trombidid mites reveal novel predicted allergens and laterally-transferred genes associated with secondary metabolism.</title>
        <authorList>
            <person name="Dong X."/>
            <person name="Chaisiri K."/>
            <person name="Xia D."/>
            <person name="Armstrong S.D."/>
            <person name="Fang Y."/>
            <person name="Donnelly M.J."/>
            <person name="Kadowaki T."/>
            <person name="McGarry J.W."/>
            <person name="Darby A.C."/>
            <person name="Makepeace B.L."/>
        </authorList>
    </citation>
    <scope>NUCLEOTIDE SEQUENCE [LARGE SCALE GENOMIC DNA]</scope>
    <source>
        <strain evidence="7">UoL-UT</strain>
    </source>
</reference>
<gene>
    <name evidence="7" type="ORF">B4U80_11549</name>
</gene>
<keyword evidence="8" id="KW-1185">Reference proteome</keyword>
<name>A0A443RTQ3_9ACAR</name>
<keyword evidence="4" id="KW-0833">Ubl conjugation pathway</keyword>
<evidence type="ECO:0000256" key="3">
    <source>
        <dbReference type="ARBA" id="ARBA00022679"/>
    </source>
</evidence>
<dbReference type="GO" id="GO:0005829">
    <property type="term" value="C:cytosol"/>
    <property type="evidence" value="ECO:0007669"/>
    <property type="project" value="TreeGrafter"/>
</dbReference>
<dbReference type="InterPro" id="IPR007135">
    <property type="entry name" value="Atg3/Atg10"/>
</dbReference>
<feature type="non-terminal residue" evidence="7">
    <location>
        <position position="1"/>
    </location>
</feature>
<comment type="caution">
    <text evidence="7">The sequence shown here is derived from an EMBL/GenBank/DDBJ whole genome shotgun (WGS) entry which is preliminary data.</text>
</comment>
<dbReference type="Proteomes" id="UP000288716">
    <property type="component" value="Unassembled WGS sequence"/>
</dbReference>
<evidence type="ECO:0000313" key="7">
    <source>
        <dbReference type="EMBL" id="RWS18736.1"/>
    </source>
</evidence>
<dbReference type="OrthoDB" id="4089664at2759"/>
<evidence type="ECO:0000256" key="6">
    <source>
        <dbReference type="ARBA" id="ARBA00029833"/>
    </source>
</evidence>
<dbReference type="GO" id="GO:0000045">
    <property type="term" value="P:autophagosome assembly"/>
    <property type="evidence" value="ECO:0007669"/>
    <property type="project" value="TreeGrafter"/>
</dbReference>
<evidence type="ECO:0000256" key="1">
    <source>
        <dbReference type="ARBA" id="ARBA00005696"/>
    </source>
</evidence>
<dbReference type="VEuPathDB" id="VectorBase:LDEU013304"/>
<proteinExistence type="inferred from homology"/>
<dbReference type="Gene3D" id="3.30.1460.50">
    <property type="match status" value="1"/>
</dbReference>